<name>A0A4C1XM19_EUMVA</name>
<comment type="caution">
    <text evidence="2">The sequence shown here is derived from an EMBL/GenBank/DDBJ whole genome shotgun (WGS) entry which is preliminary data.</text>
</comment>
<dbReference type="AlphaFoldDB" id="A0A4C1XM19"/>
<organism evidence="2 3">
    <name type="scientific">Eumeta variegata</name>
    <name type="common">Bagworm moth</name>
    <name type="synonym">Eumeta japonica</name>
    <dbReference type="NCBI Taxonomy" id="151549"/>
    <lineage>
        <taxon>Eukaryota</taxon>
        <taxon>Metazoa</taxon>
        <taxon>Ecdysozoa</taxon>
        <taxon>Arthropoda</taxon>
        <taxon>Hexapoda</taxon>
        <taxon>Insecta</taxon>
        <taxon>Pterygota</taxon>
        <taxon>Neoptera</taxon>
        <taxon>Endopterygota</taxon>
        <taxon>Lepidoptera</taxon>
        <taxon>Glossata</taxon>
        <taxon>Ditrysia</taxon>
        <taxon>Tineoidea</taxon>
        <taxon>Psychidae</taxon>
        <taxon>Oiketicinae</taxon>
        <taxon>Eumeta</taxon>
    </lineage>
</organism>
<evidence type="ECO:0000256" key="1">
    <source>
        <dbReference type="SAM" id="MobiDB-lite"/>
    </source>
</evidence>
<accession>A0A4C1XM19</accession>
<gene>
    <name evidence="2" type="ORF">EVAR_36576_1</name>
</gene>
<feature type="region of interest" description="Disordered" evidence="1">
    <location>
        <begin position="37"/>
        <end position="117"/>
    </location>
</feature>
<sequence length="332" mass="37052">MPSEGRELAQCNMASLTPMKLFELFLEEKDFAVKAVGKRTASSALSSDDSEVSDTTIRGSDDDASEFQLVKPRKIKNKKTRRQRVSKTDSDDTETEPISTAPINFEDPPVSPDTPQAREVTAAPPVIAGSGVVNNKTTGNRSTAFPTIKPTPPVYLRNKTKWSAVTSACDRLKIQYTRARNLTDSIKITVPTTTHFRGINNYLININIVFHTHPLEEEHKGTKDTPSTWCTDCTKDGTSVGLVLSGLNKAVNIKDIYKILKSMRPLHHHRRRPYKEEGQGCATAASSMATQTSTATQPRCVMHRPTLYKECTRTKKSEKALIRIMWQRPHQL</sequence>
<evidence type="ECO:0000313" key="3">
    <source>
        <dbReference type="Proteomes" id="UP000299102"/>
    </source>
</evidence>
<keyword evidence="3" id="KW-1185">Reference proteome</keyword>
<dbReference type="EMBL" id="BGZK01000915">
    <property type="protein sequence ID" value="GBP64956.1"/>
    <property type="molecule type" value="Genomic_DNA"/>
</dbReference>
<evidence type="ECO:0000313" key="2">
    <source>
        <dbReference type="EMBL" id="GBP64956.1"/>
    </source>
</evidence>
<feature type="compositionally biased region" description="Basic residues" evidence="1">
    <location>
        <begin position="71"/>
        <end position="85"/>
    </location>
</feature>
<dbReference type="OrthoDB" id="8123886at2759"/>
<proteinExistence type="predicted"/>
<reference evidence="2 3" key="1">
    <citation type="journal article" date="2019" name="Commun. Biol.">
        <title>The bagworm genome reveals a unique fibroin gene that provides high tensile strength.</title>
        <authorList>
            <person name="Kono N."/>
            <person name="Nakamura H."/>
            <person name="Ohtoshi R."/>
            <person name="Tomita M."/>
            <person name="Numata K."/>
            <person name="Arakawa K."/>
        </authorList>
    </citation>
    <scope>NUCLEOTIDE SEQUENCE [LARGE SCALE GENOMIC DNA]</scope>
</reference>
<dbReference type="Proteomes" id="UP000299102">
    <property type="component" value="Unassembled WGS sequence"/>
</dbReference>
<protein>
    <submittedName>
        <fullName evidence="2">Uncharacterized protein</fullName>
    </submittedName>
</protein>